<comment type="cofactor">
    <cofactor evidence="1">
        <name>pyridoxal 5'-phosphate</name>
        <dbReference type="ChEBI" id="CHEBI:597326"/>
    </cofactor>
</comment>
<keyword evidence="5" id="KW-0456">Lyase</keyword>
<evidence type="ECO:0000256" key="2">
    <source>
        <dbReference type="ARBA" id="ARBA00010869"/>
    </source>
</evidence>
<dbReference type="InterPro" id="IPR050147">
    <property type="entry name" value="Ser/Thr_Dehydratase"/>
</dbReference>
<gene>
    <name evidence="11" type="primary">LOC106471242</name>
</gene>
<comment type="catalytic activity">
    <reaction evidence="8">
        <text>L-serine = pyruvate + NH4(+)</text>
        <dbReference type="Rhea" id="RHEA:19169"/>
        <dbReference type="ChEBI" id="CHEBI:15361"/>
        <dbReference type="ChEBI" id="CHEBI:28938"/>
        <dbReference type="ChEBI" id="CHEBI:33384"/>
        <dbReference type="EC" id="4.3.1.17"/>
    </reaction>
</comment>
<keyword evidence="4" id="KW-0663">Pyridoxal phosphate</keyword>
<evidence type="ECO:0000313" key="11">
    <source>
        <dbReference type="RefSeq" id="XP_013787287.2"/>
    </source>
</evidence>
<evidence type="ECO:0000256" key="8">
    <source>
        <dbReference type="ARBA" id="ARBA00049406"/>
    </source>
</evidence>
<dbReference type="Proteomes" id="UP000694941">
    <property type="component" value="Unplaced"/>
</dbReference>
<comment type="similarity">
    <text evidence="2">Belongs to the serine/threonine dehydratase family.</text>
</comment>
<dbReference type="InterPro" id="IPR001926">
    <property type="entry name" value="TrpB-like_PALP"/>
</dbReference>
<evidence type="ECO:0000256" key="6">
    <source>
        <dbReference type="ARBA" id="ARBA00041766"/>
    </source>
</evidence>
<feature type="domain" description="Tryptophan synthase beta chain-like PALP" evidence="9">
    <location>
        <begin position="3"/>
        <end position="156"/>
    </location>
</feature>
<dbReference type="EC" id="4.3.1.17" evidence="3"/>
<dbReference type="PANTHER" id="PTHR48078">
    <property type="entry name" value="THREONINE DEHYDRATASE, MITOCHONDRIAL-RELATED"/>
    <property type="match status" value="1"/>
</dbReference>
<evidence type="ECO:0000256" key="7">
    <source>
        <dbReference type="ARBA" id="ARBA00042605"/>
    </source>
</evidence>
<dbReference type="RefSeq" id="XP_013787287.2">
    <property type="nucleotide sequence ID" value="XM_013931833.2"/>
</dbReference>
<dbReference type="GeneID" id="106471242"/>
<dbReference type="Gene3D" id="3.40.50.1100">
    <property type="match status" value="1"/>
</dbReference>
<name>A0ABM1BRJ7_LIMPO</name>
<dbReference type="Pfam" id="PF00291">
    <property type="entry name" value="PALP"/>
    <property type="match status" value="1"/>
</dbReference>
<evidence type="ECO:0000256" key="1">
    <source>
        <dbReference type="ARBA" id="ARBA00001933"/>
    </source>
</evidence>
<evidence type="ECO:0000313" key="10">
    <source>
        <dbReference type="Proteomes" id="UP000694941"/>
    </source>
</evidence>
<evidence type="ECO:0000256" key="5">
    <source>
        <dbReference type="ARBA" id="ARBA00023239"/>
    </source>
</evidence>
<evidence type="ECO:0000259" key="9">
    <source>
        <dbReference type="Pfam" id="PF00291"/>
    </source>
</evidence>
<reference evidence="11" key="1">
    <citation type="submission" date="2025-08" db="UniProtKB">
        <authorList>
            <consortium name="RefSeq"/>
        </authorList>
    </citation>
    <scope>IDENTIFICATION</scope>
    <source>
        <tissue evidence="11">Muscle</tissue>
    </source>
</reference>
<accession>A0ABM1BRJ7</accession>
<dbReference type="PANTHER" id="PTHR48078:SF2">
    <property type="entry name" value="CATABOLIC L-SERINE_THREONINE DEHYDRATASE"/>
    <property type="match status" value="1"/>
</dbReference>
<protein>
    <recommendedName>
        <fullName evidence="3">L-serine ammonia-lyase</fullName>
        <ecNumber evidence="3">4.3.1.17</ecNumber>
    </recommendedName>
    <alternativeName>
        <fullName evidence="6">L-serine deaminase</fullName>
    </alternativeName>
    <alternativeName>
        <fullName evidence="7">L-threonine dehydratase</fullName>
    </alternativeName>
</protein>
<organism evidence="10 11">
    <name type="scientific">Limulus polyphemus</name>
    <name type="common">Atlantic horseshoe crab</name>
    <dbReference type="NCBI Taxonomy" id="6850"/>
    <lineage>
        <taxon>Eukaryota</taxon>
        <taxon>Metazoa</taxon>
        <taxon>Ecdysozoa</taxon>
        <taxon>Arthropoda</taxon>
        <taxon>Chelicerata</taxon>
        <taxon>Merostomata</taxon>
        <taxon>Xiphosura</taxon>
        <taxon>Limulidae</taxon>
        <taxon>Limulus</taxon>
    </lineage>
</organism>
<evidence type="ECO:0000256" key="4">
    <source>
        <dbReference type="ARBA" id="ARBA00022898"/>
    </source>
</evidence>
<proteinExistence type="inferred from homology"/>
<evidence type="ECO:0000256" key="3">
    <source>
        <dbReference type="ARBA" id="ARBA00012093"/>
    </source>
</evidence>
<keyword evidence="10" id="KW-1185">Reference proteome</keyword>
<dbReference type="SUPFAM" id="SSF53686">
    <property type="entry name" value="Tryptophan synthase beta subunit-like PLP-dependent enzymes"/>
    <property type="match status" value="1"/>
</dbReference>
<sequence length="173" mass="18449">MIEELHSQLTVCPSAIVCSVGGGGLLCGILTGLAKVGWQDVPVVAMETKGAESFNKSVKAGHIVRLPEITSIAKCLGSVVVSQQLMDYLPTRPIFSEVVEDREAVLACLKFADDHRMLVQPACGATLAALYSETLSHLIQNEDIKGDGPVVVIVCGGCDVTLNICEKWKQIVK</sequence>
<dbReference type="InterPro" id="IPR036052">
    <property type="entry name" value="TrpB-like_PALP_sf"/>
</dbReference>